<dbReference type="EMBL" id="LGCN01000210">
    <property type="protein sequence ID" value="KOT35830.1"/>
    <property type="molecule type" value="Genomic_DNA"/>
</dbReference>
<gene>
    <name evidence="1" type="ORF">ADK41_24275</name>
</gene>
<dbReference type="PATRIC" id="fig|36816.3.peg.5241"/>
<name>A0A0M8QMZ1_9ACTN</name>
<reference evidence="1 2" key="1">
    <citation type="submission" date="2015-07" db="EMBL/GenBank/DDBJ databases">
        <authorList>
            <person name="Noorani M."/>
        </authorList>
    </citation>
    <scope>NUCLEOTIDE SEQUENCE [LARGE SCALE GENOMIC DNA]</scope>
    <source>
        <strain evidence="1 2">NRRL B-24567</strain>
    </source>
</reference>
<dbReference type="Pfam" id="PF20062">
    <property type="entry name" value="DUF6461"/>
    <property type="match status" value="1"/>
</dbReference>
<dbReference type="RefSeq" id="WP_030818160.1">
    <property type="nucleotide sequence ID" value="NZ_JBFBKA010000042.1"/>
</dbReference>
<comment type="caution">
    <text evidence="1">The sequence shown here is derived from an EMBL/GenBank/DDBJ whole genome shotgun (WGS) entry which is preliminary data.</text>
</comment>
<proteinExistence type="predicted"/>
<sequence>MASTLFDALGSEYFCVTAVRGLGEADVLVRLGADGSEPPVRCRIDGAYDAFDPDGWAVRLHCPPGTGWVYVFDAFPQTGVVFRRPVLRRLSAGTEAVSVWKLLDSTTRVAHVRDGEVLALFDSWRFEPASGPEPHRLNHALERVGFFVDDDEADDEFSDPAAALEAVEREFGLGVDPRAVAGPLPSVIVPVRAD</sequence>
<organism evidence="1 2">
    <name type="scientific">Streptomyces caelestis</name>
    <dbReference type="NCBI Taxonomy" id="36816"/>
    <lineage>
        <taxon>Bacteria</taxon>
        <taxon>Bacillati</taxon>
        <taxon>Actinomycetota</taxon>
        <taxon>Actinomycetes</taxon>
        <taxon>Kitasatosporales</taxon>
        <taxon>Streptomycetaceae</taxon>
        <taxon>Streptomyces</taxon>
    </lineage>
</organism>
<protein>
    <submittedName>
        <fullName evidence="1">Uncharacterized protein</fullName>
    </submittedName>
</protein>
<dbReference type="InterPro" id="IPR045592">
    <property type="entry name" value="DUF6461"/>
</dbReference>
<dbReference type="AlphaFoldDB" id="A0A0M8QMZ1"/>
<evidence type="ECO:0000313" key="1">
    <source>
        <dbReference type="EMBL" id="KOT35830.1"/>
    </source>
</evidence>
<evidence type="ECO:0000313" key="2">
    <source>
        <dbReference type="Proteomes" id="UP000037773"/>
    </source>
</evidence>
<accession>A0A0M8QMZ1</accession>
<dbReference type="OrthoDB" id="4276969at2"/>
<keyword evidence="2" id="KW-1185">Reference proteome</keyword>
<dbReference type="Proteomes" id="UP000037773">
    <property type="component" value="Unassembled WGS sequence"/>
</dbReference>